<feature type="compositionally biased region" description="Basic and acidic residues" evidence="2">
    <location>
        <begin position="1118"/>
        <end position="1129"/>
    </location>
</feature>
<feature type="compositionally biased region" description="Polar residues" evidence="2">
    <location>
        <begin position="897"/>
        <end position="919"/>
    </location>
</feature>
<evidence type="ECO:0000313" key="5">
    <source>
        <dbReference type="Proteomes" id="UP001172101"/>
    </source>
</evidence>
<feature type="compositionally biased region" description="Basic residues" evidence="2">
    <location>
        <begin position="1130"/>
        <end position="1141"/>
    </location>
</feature>
<dbReference type="SUPFAM" id="SSF54928">
    <property type="entry name" value="RNA-binding domain, RBD"/>
    <property type="match status" value="1"/>
</dbReference>
<dbReference type="InterPro" id="IPR000504">
    <property type="entry name" value="RRM_dom"/>
</dbReference>
<protein>
    <recommendedName>
        <fullName evidence="3">RRM domain-containing protein</fullName>
    </recommendedName>
</protein>
<dbReference type="Proteomes" id="UP001172101">
    <property type="component" value="Unassembled WGS sequence"/>
</dbReference>
<reference evidence="4" key="1">
    <citation type="submission" date="2023-06" db="EMBL/GenBank/DDBJ databases">
        <title>Genome-scale phylogeny and comparative genomics of the fungal order Sordariales.</title>
        <authorList>
            <consortium name="Lawrence Berkeley National Laboratory"/>
            <person name="Hensen N."/>
            <person name="Bonometti L."/>
            <person name="Westerberg I."/>
            <person name="Brannstrom I.O."/>
            <person name="Guillou S."/>
            <person name="Cros-Aarteil S."/>
            <person name="Calhoun S."/>
            <person name="Haridas S."/>
            <person name="Kuo A."/>
            <person name="Mondo S."/>
            <person name="Pangilinan J."/>
            <person name="Riley R."/>
            <person name="LaButti K."/>
            <person name="Andreopoulos B."/>
            <person name="Lipzen A."/>
            <person name="Chen C."/>
            <person name="Yanf M."/>
            <person name="Daum C."/>
            <person name="Ng V."/>
            <person name="Clum A."/>
            <person name="Steindorff A."/>
            <person name="Ohm R."/>
            <person name="Martin F."/>
            <person name="Silar P."/>
            <person name="Natvig D."/>
            <person name="Lalanne C."/>
            <person name="Gautier V."/>
            <person name="Ament-velasquez S.L."/>
            <person name="Kruys A."/>
            <person name="Hutchinson M.I."/>
            <person name="Powell A.J."/>
            <person name="Barry K."/>
            <person name="Miller A.N."/>
            <person name="Grigoriev I.V."/>
            <person name="Debuchy R."/>
            <person name="Gladieux P."/>
            <person name="Thoren M.H."/>
            <person name="Johannesson H."/>
        </authorList>
    </citation>
    <scope>NUCLEOTIDE SEQUENCE</scope>
    <source>
        <strain evidence="4">SMH2392-1A</strain>
    </source>
</reference>
<feature type="compositionally biased region" description="Polar residues" evidence="2">
    <location>
        <begin position="1152"/>
        <end position="1161"/>
    </location>
</feature>
<feature type="region of interest" description="Disordered" evidence="2">
    <location>
        <begin position="761"/>
        <end position="793"/>
    </location>
</feature>
<accession>A0AA40AJQ9</accession>
<dbReference type="GO" id="GO:0003723">
    <property type="term" value="F:RNA binding"/>
    <property type="evidence" value="ECO:0007669"/>
    <property type="project" value="UniProtKB-UniRule"/>
</dbReference>
<feature type="compositionally biased region" description="Low complexity" evidence="2">
    <location>
        <begin position="1142"/>
        <end position="1151"/>
    </location>
</feature>
<dbReference type="CDD" id="cd00590">
    <property type="entry name" value="RRM_SF"/>
    <property type="match status" value="1"/>
</dbReference>
<feature type="compositionally biased region" description="Polar residues" evidence="2">
    <location>
        <begin position="593"/>
        <end position="604"/>
    </location>
</feature>
<evidence type="ECO:0000259" key="3">
    <source>
        <dbReference type="PROSITE" id="PS50102"/>
    </source>
</evidence>
<comment type="caution">
    <text evidence="4">The sequence shown here is derived from an EMBL/GenBank/DDBJ whole genome shotgun (WGS) entry which is preliminary data.</text>
</comment>
<organism evidence="4 5">
    <name type="scientific">Lasiosphaeria miniovina</name>
    <dbReference type="NCBI Taxonomy" id="1954250"/>
    <lineage>
        <taxon>Eukaryota</taxon>
        <taxon>Fungi</taxon>
        <taxon>Dikarya</taxon>
        <taxon>Ascomycota</taxon>
        <taxon>Pezizomycotina</taxon>
        <taxon>Sordariomycetes</taxon>
        <taxon>Sordariomycetidae</taxon>
        <taxon>Sordariales</taxon>
        <taxon>Lasiosphaeriaceae</taxon>
        <taxon>Lasiosphaeria</taxon>
    </lineage>
</organism>
<feature type="region of interest" description="Disordered" evidence="2">
    <location>
        <begin position="540"/>
        <end position="638"/>
    </location>
</feature>
<evidence type="ECO:0000313" key="4">
    <source>
        <dbReference type="EMBL" id="KAK0717143.1"/>
    </source>
</evidence>
<feature type="compositionally biased region" description="Low complexity" evidence="2">
    <location>
        <begin position="1068"/>
        <end position="1077"/>
    </location>
</feature>
<dbReference type="RefSeq" id="XP_060295936.1">
    <property type="nucleotide sequence ID" value="XM_060434156.1"/>
</dbReference>
<evidence type="ECO:0000256" key="2">
    <source>
        <dbReference type="SAM" id="MobiDB-lite"/>
    </source>
</evidence>
<feature type="region of interest" description="Disordered" evidence="2">
    <location>
        <begin position="1051"/>
        <end position="1287"/>
    </location>
</feature>
<proteinExistence type="predicted"/>
<dbReference type="PROSITE" id="PS50102">
    <property type="entry name" value="RRM"/>
    <property type="match status" value="1"/>
</dbReference>
<gene>
    <name evidence="4" type="ORF">B0T26DRAFT_282846</name>
</gene>
<feature type="region of interest" description="Disordered" evidence="2">
    <location>
        <begin position="840"/>
        <end position="935"/>
    </location>
</feature>
<feature type="compositionally biased region" description="Polar residues" evidence="2">
    <location>
        <begin position="540"/>
        <end position="550"/>
    </location>
</feature>
<dbReference type="GeneID" id="85317426"/>
<keyword evidence="1" id="KW-0694">RNA-binding</keyword>
<feature type="compositionally biased region" description="Polar residues" evidence="2">
    <location>
        <begin position="1084"/>
        <end position="1110"/>
    </location>
</feature>
<feature type="region of interest" description="Disordered" evidence="2">
    <location>
        <begin position="1"/>
        <end position="22"/>
    </location>
</feature>
<dbReference type="InterPro" id="IPR012677">
    <property type="entry name" value="Nucleotide-bd_a/b_plait_sf"/>
</dbReference>
<dbReference type="InterPro" id="IPR035979">
    <property type="entry name" value="RBD_domain_sf"/>
</dbReference>
<sequence length="1287" mass="140141">MKKTTSATGGAATFQTSTSTTMGHRVQLTPKQVLEKLGNLQMGFYTKMPADAQCIFTISAHVPVKRWMKHPFKQREIRDWDENQVQIKANLIRKFHPEHLMEKVAPVEKWEQMYDYFDAADIWSHGAVNLWLAIDYLYHENKSIEEAKGKGKEIAKGNVAEAYGQQVGDTMDINPPQLANENPEGFMIADDWAYKWLTHADNRQKLSTWDQKRDILSIFTANDWNNVAPCSYEYLDVLRRILIHWHPFYFAPSPVKDSKEGSTASKNEYQAGHGRDVNKYLVPPSSNAVEQLRCSSALATEFPSAVKNSPASSTGSQSANVSPTLRVAPLAIPIVVTAGQGDLKVYGVEHNTRRHEPSKSGPIDMAQTELAKLQTSVEIAGPSRLPAHPLKNSGPSTLPIPSHTAKVACKFHGNRDRSVSQQSEPCHCPRCDKKSRSVLVQGLSIDGIPQEKYTHQIKGFFGKWGEVESCEPTCPKAHPYRLGGRSLRNFFVYFKSDDSAVRACNEAHGQSLYPLANKLKVVFPYHSRHYIELYSPASKQSHVSLRSATQPAEHMTIDKGTGVSGGETQPSQPQQPKTQNQNQKLRTPPMPSVASNQASGGNSSRKPRQPLSGAFVHPAQYSTGSPRHKNRGTSDGRFLENNARFTSSAAFGGNPFGNPSASSQTSPVYVRMQPQQYAQQLYPSGYQQFAGQHQFSGQPQFYGQSQYTQQPQYGSQGFHGMRMPAGVIPGTLFPSAAQPMAHMPQQQYAGHHPAYWNPSQYGAPSYQPCKQDEQQNPAQNAQPARKFQPYGGPQTGYGQVLAHHPSVVPHQYIPVPSGASTTGMLLDMASHVYITPASAAAPAAPGHDQPLPEQKKEHVAEESSILAEMNNSPEVHVSRKQSSTSELSAIPEKPVATETSVAIENPVTTEESVISSQPVASKGHVTPQDCVSSGGATKEITAPEMHTNPIADIPAQEKKGGVSNTAIPVEEETTEAGASVVHQKTIAALPQILEEPESERTKPATERPKYVFGSQDVRFFTSEAEEGKAIETVIHRKLRVRQSIPSEWMGIDNAGSSGVPPISGSAKTPVAPVPTVVERPELRVNTQVGGTDFGTRSRSSAAVLEQNPSPQVAGPKQPQHEDTQEDGKSKPKKNKSKKKKQQQASGQQSGSRPSTLATLVNSPAGGQPENAVQKTGKHGAADTSAENTAAEGTEGKSQKRYRPRKTDLSTSSVQETAHHVSKELPSAPSTLPPKPEQSNLVQQDHDAGSSLWGQDSNAQLASGRGYRADAGGSLRVDRNRNNNNTGG</sequence>
<dbReference type="Gene3D" id="3.30.70.330">
    <property type="match status" value="1"/>
</dbReference>
<dbReference type="EMBL" id="JAUIRO010000004">
    <property type="protein sequence ID" value="KAK0717143.1"/>
    <property type="molecule type" value="Genomic_DNA"/>
</dbReference>
<feature type="domain" description="RRM" evidence="3">
    <location>
        <begin position="436"/>
        <end position="526"/>
    </location>
</feature>
<feature type="compositionally biased region" description="Low complexity" evidence="2">
    <location>
        <begin position="568"/>
        <end position="584"/>
    </location>
</feature>
<feature type="compositionally biased region" description="Low complexity" evidence="2">
    <location>
        <begin position="774"/>
        <end position="793"/>
    </location>
</feature>
<keyword evidence="5" id="KW-1185">Reference proteome</keyword>
<name>A0AA40AJQ9_9PEZI</name>
<feature type="compositionally biased region" description="Polar residues" evidence="2">
    <location>
        <begin position="1251"/>
        <end position="1260"/>
    </location>
</feature>
<evidence type="ECO:0000256" key="1">
    <source>
        <dbReference type="PROSITE-ProRule" id="PRU00176"/>
    </source>
</evidence>